<dbReference type="AlphaFoldDB" id="A0A9W4SWV1"/>
<feature type="compositionally biased region" description="Low complexity" evidence="1">
    <location>
        <begin position="11"/>
        <end position="21"/>
    </location>
</feature>
<protein>
    <submittedName>
        <fullName evidence="2">19437_t:CDS:1</fullName>
    </submittedName>
</protein>
<evidence type="ECO:0000256" key="1">
    <source>
        <dbReference type="SAM" id="MobiDB-lite"/>
    </source>
</evidence>
<keyword evidence="3" id="KW-1185">Reference proteome</keyword>
<organism evidence="2 3">
    <name type="scientific">Funneliformis geosporum</name>
    <dbReference type="NCBI Taxonomy" id="1117311"/>
    <lineage>
        <taxon>Eukaryota</taxon>
        <taxon>Fungi</taxon>
        <taxon>Fungi incertae sedis</taxon>
        <taxon>Mucoromycota</taxon>
        <taxon>Glomeromycotina</taxon>
        <taxon>Glomeromycetes</taxon>
        <taxon>Glomerales</taxon>
        <taxon>Glomeraceae</taxon>
        <taxon>Funneliformis</taxon>
    </lineage>
</organism>
<dbReference type="OrthoDB" id="360390at2759"/>
<dbReference type="Proteomes" id="UP001153678">
    <property type="component" value="Unassembled WGS sequence"/>
</dbReference>
<name>A0A9W4SWV1_9GLOM</name>
<evidence type="ECO:0000313" key="3">
    <source>
        <dbReference type="Proteomes" id="UP001153678"/>
    </source>
</evidence>
<gene>
    <name evidence="2" type="ORF">FWILDA_LOCUS12535</name>
</gene>
<accession>A0A9W4SWV1</accession>
<proteinExistence type="predicted"/>
<reference evidence="2" key="1">
    <citation type="submission" date="2022-08" db="EMBL/GenBank/DDBJ databases">
        <authorList>
            <person name="Kallberg Y."/>
            <person name="Tangrot J."/>
            <person name="Rosling A."/>
        </authorList>
    </citation>
    <scope>NUCLEOTIDE SEQUENCE</scope>
    <source>
        <strain evidence="2">Wild A</strain>
    </source>
</reference>
<comment type="caution">
    <text evidence="2">The sequence shown here is derived from an EMBL/GenBank/DDBJ whole genome shotgun (WGS) entry which is preliminary data.</text>
</comment>
<dbReference type="EMBL" id="CAMKVN010004106">
    <property type="protein sequence ID" value="CAI2186357.1"/>
    <property type="molecule type" value="Genomic_DNA"/>
</dbReference>
<feature type="non-terminal residue" evidence="2">
    <location>
        <position position="218"/>
    </location>
</feature>
<evidence type="ECO:0000313" key="2">
    <source>
        <dbReference type="EMBL" id="CAI2186357.1"/>
    </source>
</evidence>
<sequence length="218" mass="24985">MVTLTSKEAASFTSSSSTSTSVPTNPDLEIIQEVFGSLSNKKMEFETFNISKITTINKISTVILTSNNNNNSNINFDNTAEMSFSTKNRSKFLDPDKHFEDDDIEEDLKNFTVIAKAIPFAVTSNIKFTSKEKNNSKIILAINNIFAQNDNFKGISIYYINLMRSIDLFYDFTQYKPNMQFNERTIHVTDILLQMKPANIKQVFVKYETVTDFRMIVR</sequence>
<feature type="region of interest" description="Disordered" evidence="1">
    <location>
        <begin position="1"/>
        <end position="24"/>
    </location>
</feature>